<dbReference type="KEGG" id="agl:PYTT_0734"/>
<sequence>MSSIYSTVIGDDEAAKLLRVLQEGGYEPKEVPYAAFAFTRPGVSIAFYTKSNKLVVQGKGTEEFLEFVLEPRVTGIRHRTDSTVAAGVAGARKVAVDATPHFGIDESGKGDYFGPLVIAGVYTDGAIAEKLAAAGVCDSKLVKSAAAINRLAAKIVAVPGIAFEVVCIGPKRYNEIYAEMGNLNRLLAWGHARVIAALHEKVPSCPRALSDQFANPWVLRKALGARKVPIELEQKTKAESDVAVAAASILARERFVRWLKDAAAGGQCELPLGAGPHVVKAGKAFVRQYGADMLGQVAKLHFKTTGQVL</sequence>
<comment type="similarity">
    <text evidence="5">Belongs to the RNase HII family. RnhC subfamily.</text>
</comment>
<dbReference type="GO" id="GO:0032299">
    <property type="term" value="C:ribonuclease H2 complex"/>
    <property type="evidence" value="ECO:0007669"/>
    <property type="project" value="TreeGrafter"/>
</dbReference>
<comment type="subcellular location">
    <subcellularLocation>
        <location evidence="4">Cytoplasm</location>
    </subcellularLocation>
</comment>
<feature type="binding site" evidence="12">
    <location>
        <position position="105"/>
    </location>
    <ligand>
        <name>a divalent metal cation</name>
        <dbReference type="ChEBI" id="CHEBI:60240"/>
    </ligand>
</feature>
<comment type="cofactor">
    <cofactor evidence="2">
        <name>Mg(2+)</name>
        <dbReference type="ChEBI" id="CHEBI:18420"/>
    </cofactor>
</comment>
<protein>
    <recommendedName>
        <fullName evidence="13">Ribonuclease</fullName>
        <ecNumber evidence="13">3.1.26.4</ecNumber>
    </recommendedName>
</protein>
<evidence type="ECO:0000256" key="1">
    <source>
        <dbReference type="ARBA" id="ARBA00000077"/>
    </source>
</evidence>
<dbReference type="EMBL" id="LT629973">
    <property type="protein sequence ID" value="SEH78645.1"/>
    <property type="molecule type" value="Genomic_DNA"/>
</dbReference>
<dbReference type="NCBIfam" id="TIGR00716">
    <property type="entry name" value="rnhC"/>
    <property type="match status" value="1"/>
</dbReference>
<evidence type="ECO:0000256" key="2">
    <source>
        <dbReference type="ARBA" id="ARBA00001946"/>
    </source>
</evidence>
<dbReference type="Pfam" id="PF01351">
    <property type="entry name" value="RNase_HII"/>
    <property type="match status" value="1"/>
</dbReference>
<comment type="cofactor">
    <cofactor evidence="12">
        <name>Mn(2+)</name>
        <dbReference type="ChEBI" id="CHEBI:29035"/>
    </cofactor>
    <cofactor evidence="12">
        <name>Mg(2+)</name>
        <dbReference type="ChEBI" id="CHEBI:18420"/>
    </cofactor>
    <text evidence="12">Manganese or magnesium. Binds 1 divalent metal ion per monomer in the absence of substrate. May bind a second metal ion after substrate binding.</text>
</comment>
<dbReference type="PROSITE" id="PS51975">
    <property type="entry name" value="RNASE_H_2"/>
    <property type="match status" value="1"/>
</dbReference>
<keyword evidence="6" id="KW-0963">Cytoplasm</keyword>
<keyword evidence="10 12" id="KW-0378">Hydrolase</keyword>
<dbReference type="InterPro" id="IPR036397">
    <property type="entry name" value="RNaseH_sf"/>
</dbReference>
<comment type="catalytic activity">
    <reaction evidence="1 12 13">
        <text>Endonucleolytic cleavage to 5'-phosphomonoester.</text>
        <dbReference type="EC" id="3.1.26.4"/>
    </reaction>
</comment>
<dbReference type="GO" id="GO:0005737">
    <property type="term" value="C:cytoplasm"/>
    <property type="evidence" value="ECO:0007669"/>
    <property type="project" value="UniProtKB-SubCell"/>
</dbReference>
<evidence type="ECO:0000256" key="11">
    <source>
        <dbReference type="ARBA" id="ARBA00022842"/>
    </source>
</evidence>
<dbReference type="InterPro" id="IPR004641">
    <property type="entry name" value="RNase_HIII"/>
</dbReference>
<evidence type="ECO:0000256" key="4">
    <source>
        <dbReference type="ARBA" id="ARBA00004496"/>
    </source>
</evidence>
<name>A0A1C7PF11_9BACT</name>
<dbReference type="GO" id="GO:0043137">
    <property type="term" value="P:DNA replication, removal of RNA primer"/>
    <property type="evidence" value="ECO:0007669"/>
    <property type="project" value="TreeGrafter"/>
</dbReference>
<evidence type="ECO:0000256" key="3">
    <source>
        <dbReference type="ARBA" id="ARBA00004065"/>
    </source>
</evidence>
<dbReference type="Proteomes" id="UP000176204">
    <property type="component" value="Chromosome I"/>
</dbReference>
<keyword evidence="9 12" id="KW-0255">Endonuclease</keyword>
<dbReference type="InterPro" id="IPR024567">
    <property type="entry name" value="RNase_HII/HIII_dom"/>
</dbReference>
<evidence type="ECO:0000256" key="13">
    <source>
        <dbReference type="RuleBase" id="RU003515"/>
    </source>
</evidence>
<reference evidence="16" key="1">
    <citation type="submission" date="2016-09" db="EMBL/GenBank/DDBJ databases">
        <authorList>
            <person name="Koehorst J."/>
        </authorList>
    </citation>
    <scope>NUCLEOTIDE SEQUENCE [LARGE SCALE GENOMIC DNA]</scope>
</reference>
<evidence type="ECO:0000259" key="14">
    <source>
        <dbReference type="PROSITE" id="PS51975"/>
    </source>
</evidence>
<evidence type="ECO:0000256" key="10">
    <source>
        <dbReference type="ARBA" id="ARBA00022801"/>
    </source>
</evidence>
<evidence type="ECO:0000256" key="9">
    <source>
        <dbReference type="ARBA" id="ARBA00022759"/>
    </source>
</evidence>
<evidence type="ECO:0000256" key="7">
    <source>
        <dbReference type="ARBA" id="ARBA00022722"/>
    </source>
</evidence>
<dbReference type="SUPFAM" id="SSF53098">
    <property type="entry name" value="Ribonuclease H-like"/>
    <property type="match status" value="1"/>
</dbReference>
<evidence type="ECO:0000256" key="6">
    <source>
        <dbReference type="ARBA" id="ARBA00022490"/>
    </source>
</evidence>
<feature type="binding site" evidence="12">
    <location>
        <position position="106"/>
    </location>
    <ligand>
        <name>a divalent metal cation</name>
        <dbReference type="ChEBI" id="CHEBI:60240"/>
    </ligand>
</feature>
<dbReference type="PANTHER" id="PTHR10954">
    <property type="entry name" value="RIBONUCLEASE H2 SUBUNIT A"/>
    <property type="match status" value="1"/>
</dbReference>
<evidence type="ECO:0000256" key="12">
    <source>
        <dbReference type="PROSITE-ProRule" id="PRU01319"/>
    </source>
</evidence>
<dbReference type="GO" id="GO:0003723">
    <property type="term" value="F:RNA binding"/>
    <property type="evidence" value="ECO:0007669"/>
    <property type="project" value="UniProtKB-UniRule"/>
</dbReference>
<evidence type="ECO:0000256" key="8">
    <source>
        <dbReference type="ARBA" id="ARBA00022723"/>
    </source>
</evidence>
<dbReference type="InterPro" id="IPR012337">
    <property type="entry name" value="RNaseH-like_sf"/>
</dbReference>
<keyword evidence="11" id="KW-0460">Magnesium</keyword>
<keyword evidence="7 12" id="KW-0540">Nuclease</keyword>
<feature type="domain" description="RNase H type-2" evidence="14">
    <location>
        <begin position="99"/>
        <end position="309"/>
    </location>
</feature>
<dbReference type="RefSeq" id="WP_067776789.1">
    <property type="nucleotide sequence ID" value="NZ_LIGX01000032.1"/>
</dbReference>
<dbReference type="AlphaFoldDB" id="A0A1C7PF11"/>
<evidence type="ECO:0000256" key="5">
    <source>
        <dbReference type="ARBA" id="ARBA00008378"/>
    </source>
</evidence>
<evidence type="ECO:0000313" key="15">
    <source>
        <dbReference type="EMBL" id="SEH78645.1"/>
    </source>
</evidence>
<dbReference type="Gene3D" id="3.30.310.10">
    <property type="entry name" value="TATA-Binding Protein"/>
    <property type="match status" value="1"/>
</dbReference>
<feature type="binding site" evidence="12">
    <location>
        <position position="211"/>
    </location>
    <ligand>
        <name>a divalent metal cation</name>
        <dbReference type="ChEBI" id="CHEBI:60240"/>
    </ligand>
</feature>
<keyword evidence="8 12" id="KW-0479">Metal-binding</keyword>
<dbReference type="CDD" id="cd06590">
    <property type="entry name" value="RNase_HII_bacteria_HIII_like"/>
    <property type="match status" value="1"/>
</dbReference>
<dbReference type="InterPro" id="IPR012295">
    <property type="entry name" value="TBP_dom_sf"/>
</dbReference>
<dbReference type="GO" id="GO:0046872">
    <property type="term" value="F:metal ion binding"/>
    <property type="evidence" value="ECO:0007669"/>
    <property type="project" value="UniProtKB-KW"/>
</dbReference>
<dbReference type="OrthoDB" id="9777935at2"/>
<dbReference type="PANTHER" id="PTHR10954:SF23">
    <property type="entry name" value="RIBONUCLEASE"/>
    <property type="match status" value="1"/>
</dbReference>
<keyword evidence="16" id="KW-1185">Reference proteome</keyword>
<dbReference type="GO" id="GO:0004523">
    <property type="term" value="F:RNA-DNA hybrid ribonuclease activity"/>
    <property type="evidence" value="ECO:0007669"/>
    <property type="project" value="UniProtKB-UniRule"/>
</dbReference>
<dbReference type="GO" id="GO:0006298">
    <property type="term" value="P:mismatch repair"/>
    <property type="evidence" value="ECO:0007669"/>
    <property type="project" value="TreeGrafter"/>
</dbReference>
<organism evidence="15 16">
    <name type="scientific">Akkermansia glycaniphila</name>
    <dbReference type="NCBI Taxonomy" id="1679444"/>
    <lineage>
        <taxon>Bacteria</taxon>
        <taxon>Pseudomonadati</taxon>
        <taxon>Verrucomicrobiota</taxon>
        <taxon>Verrucomicrobiia</taxon>
        <taxon>Verrucomicrobiales</taxon>
        <taxon>Akkermansiaceae</taxon>
        <taxon>Akkermansia</taxon>
    </lineage>
</organism>
<dbReference type="STRING" id="1679444.PYTT_0734"/>
<proteinExistence type="inferred from homology"/>
<dbReference type="PATRIC" id="fig|1679444.3.peg.954"/>
<dbReference type="InterPro" id="IPR001352">
    <property type="entry name" value="RNase_HII/HIII"/>
</dbReference>
<comment type="function">
    <text evidence="3 13">Endonuclease that specifically degrades the RNA of RNA-DNA hybrids.</text>
</comment>
<gene>
    <name evidence="15" type="ORF">PYTT_0734</name>
</gene>
<accession>A0A1C7PF11</accession>
<evidence type="ECO:0000313" key="16">
    <source>
        <dbReference type="Proteomes" id="UP000176204"/>
    </source>
</evidence>
<dbReference type="Gene3D" id="3.30.420.10">
    <property type="entry name" value="Ribonuclease H-like superfamily/Ribonuclease H"/>
    <property type="match status" value="1"/>
</dbReference>
<dbReference type="EC" id="3.1.26.4" evidence="13"/>